<reference evidence="4" key="1">
    <citation type="journal article" date="2019" name="Int. J. Syst. Evol. Microbiol.">
        <title>The Global Catalogue of Microorganisms (GCM) 10K type strain sequencing project: providing services to taxonomists for standard genome sequencing and annotation.</title>
        <authorList>
            <consortium name="The Broad Institute Genomics Platform"/>
            <consortium name="The Broad Institute Genome Sequencing Center for Infectious Disease"/>
            <person name="Wu L."/>
            <person name="Ma J."/>
        </authorList>
    </citation>
    <scope>NUCLEOTIDE SEQUENCE [LARGE SCALE GENOMIC DNA]</scope>
    <source>
        <strain evidence="4">CECT 7806</strain>
    </source>
</reference>
<dbReference type="GO" id="GO:0016787">
    <property type="term" value="F:hydrolase activity"/>
    <property type="evidence" value="ECO:0007669"/>
    <property type="project" value="UniProtKB-KW"/>
</dbReference>
<sequence>MADDGVSGTHAPSRRRVVAWADPRSIAVPGQSLAGLDFLRSLIAGEIPSPPVIQLLGIEFLSVEPGTATMRMPAAEHLFNPLGCVHGGSLATLLDSVMGCAVHATLPVGRAYTTLEFQLNFLRAATERSGLLTAVGQVVHAGRQQAVAEGRITDESGRLVATASTTCLLFDRPGARTPPTVD</sequence>
<dbReference type="Proteomes" id="UP001244297">
    <property type="component" value="Unassembled WGS sequence"/>
</dbReference>
<dbReference type="Pfam" id="PF03061">
    <property type="entry name" value="4HBT"/>
    <property type="match status" value="1"/>
</dbReference>
<evidence type="ECO:0000256" key="1">
    <source>
        <dbReference type="ARBA" id="ARBA00022801"/>
    </source>
</evidence>
<dbReference type="InterPro" id="IPR006683">
    <property type="entry name" value="Thioestr_dom"/>
</dbReference>
<dbReference type="PANTHER" id="PTHR43240:SF1">
    <property type="entry name" value="BLR5584 PROTEIN"/>
    <property type="match status" value="1"/>
</dbReference>
<dbReference type="SUPFAM" id="SSF54637">
    <property type="entry name" value="Thioesterase/thiol ester dehydrase-isomerase"/>
    <property type="match status" value="1"/>
</dbReference>
<evidence type="ECO:0000313" key="3">
    <source>
        <dbReference type="EMBL" id="MDN3573240.1"/>
    </source>
</evidence>
<dbReference type="NCBIfam" id="TIGR00369">
    <property type="entry name" value="unchar_dom_1"/>
    <property type="match status" value="1"/>
</dbReference>
<dbReference type="EMBL" id="JAUFPT010000069">
    <property type="protein sequence ID" value="MDN3573240.1"/>
    <property type="molecule type" value="Genomic_DNA"/>
</dbReference>
<evidence type="ECO:0000259" key="2">
    <source>
        <dbReference type="Pfam" id="PF03061"/>
    </source>
</evidence>
<evidence type="ECO:0000313" key="4">
    <source>
        <dbReference type="Proteomes" id="UP001244297"/>
    </source>
</evidence>
<dbReference type="InterPro" id="IPR029069">
    <property type="entry name" value="HotDog_dom_sf"/>
</dbReference>
<dbReference type="RefSeq" id="WP_238290347.1">
    <property type="nucleotide sequence ID" value="NZ_BPQS01000022.1"/>
</dbReference>
<dbReference type="InterPro" id="IPR003736">
    <property type="entry name" value="PAAI_dom"/>
</dbReference>
<name>A0ABT8AU26_9HYPH</name>
<comment type="caution">
    <text evidence="3">The sequence shown here is derived from an EMBL/GenBank/DDBJ whole genome shotgun (WGS) entry which is preliminary data.</text>
</comment>
<dbReference type="CDD" id="cd03443">
    <property type="entry name" value="PaaI_thioesterase"/>
    <property type="match status" value="1"/>
</dbReference>
<keyword evidence="1 3" id="KW-0378">Hydrolase</keyword>
<dbReference type="PANTHER" id="PTHR43240">
    <property type="entry name" value="1,4-DIHYDROXY-2-NAPHTHOYL-COA THIOESTERASE 1"/>
    <property type="match status" value="1"/>
</dbReference>
<feature type="domain" description="Thioesterase" evidence="2">
    <location>
        <begin position="83"/>
        <end position="161"/>
    </location>
</feature>
<protein>
    <submittedName>
        <fullName evidence="3">PaaI family thioesterase</fullName>
        <ecNumber evidence="3">3.1.2.-</ecNumber>
    </submittedName>
</protein>
<proteinExistence type="predicted"/>
<keyword evidence="4" id="KW-1185">Reference proteome</keyword>
<accession>A0ABT8AU26</accession>
<gene>
    <name evidence="3" type="ORF">QWZ18_21780</name>
</gene>
<organism evidence="3 4">
    <name type="scientific">Methylobacterium longum</name>
    <dbReference type="NCBI Taxonomy" id="767694"/>
    <lineage>
        <taxon>Bacteria</taxon>
        <taxon>Pseudomonadati</taxon>
        <taxon>Pseudomonadota</taxon>
        <taxon>Alphaproteobacteria</taxon>
        <taxon>Hyphomicrobiales</taxon>
        <taxon>Methylobacteriaceae</taxon>
        <taxon>Methylobacterium</taxon>
    </lineage>
</organism>
<dbReference type="EC" id="3.1.2.-" evidence="3"/>
<dbReference type="Gene3D" id="3.10.129.10">
    <property type="entry name" value="Hotdog Thioesterase"/>
    <property type="match status" value="1"/>
</dbReference>